<protein>
    <recommendedName>
        <fullName evidence="1">Chromo domain-containing protein</fullName>
    </recommendedName>
</protein>
<proteinExistence type="predicted"/>
<evidence type="ECO:0000313" key="3">
    <source>
        <dbReference type="Proteomes" id="UP000765509"/>
    </source>
</evidence>
<dbReference type="InterPro" id="IPR000953">
    <property type="entry name" value="Chromo/chromo_shadow_dom"/>
</dbReference>
<dbReference type="AlphaFoldDB" id="A0A9Q3QAD9"/>
<reference evidence="2" key="1">
    <citation type="submission" date="2021-03" db="EMBL/GenBank/DDBJ databases">
        <title>Draft genome sequence of rust myrtle Austropuccinia psidii MF-1, a brazilian biotype.</title>
        <authorList>
            <person name="Quecine M.C."/>
            <person name="Pachon D.M.R."/>
            <person name="Bonatelli M.L."/>
            <person name="Correr F.H."/>
            <person name="Franceschini L.M."/>
            <person name="Leite T.F."/>
            <person name="Margarido G.R.A."/>
            <person name="Almeida C.A."/>
            <person name="Ferrarezi J.A."/>
            <person name="Labate C.A."/>
        </authorList>
    </citation>
    <scope>NUCLEOTIDE SEQUENCE</scope>
    <source>
        <strain evidence="2">MF-1</strain>
    </source>
</reference>
<dbReference type="OrthoDB" id="1918685at2759"/>
<dbReference type="EMBL" id="AVOT02131280">
    <property type="protein sequence ID" value="MBW0588637.1"/>
    <property type="molecule type" value="Genomic_DNA"/>
</dbReference>
<dbReference type="Proteomes" id="UP000765509">
    <property type="component" value="Unassembled WGS sequence"/>
</dbReference>
<dbReference type="CDD" id="cd00024">
    <property type="entry name" value="CD_CSD"/>
    <property type="match status" value="1"/>
</dbReference>
<sequence length="76" mass="8768">MAQVLDSKLKSVKLWYLLEWKAFSEDPERATWEPAFSLISSPDIVKYFHTLYPDNPGPNASRAGFYGAWWGVEVMK</sequence>
<feature type="domain" description="Chromo" evidence="1">
    <location>
        <begin position="1"/>
        <end position="60"/>
    </location>
</feature>
<dbReference type="PROSITE" id="PS50013">
    <property type="entry name" value="CHROMO_2"/>
    <property type="match status" value="1"/>
</dbReference>
<dbReference type="GO" id="GO:0006338">
    <property type="term" value="P:chromatin remodeling"/>
    <property type="evidence" value="ECO:0007669"/>
    <property type="project" value="UniProtKB-ARBA"/>
</dbReference>
<feature type="non-terminal residue" evidence="2">
    <location>
        <position position="76"/>
    </location>
</feature>
<gene>
    <name evidence="2" type="ORF">O181_128352</name>
</gene>
<comment type="caution">
    <text evidence="2">The sequence shown here is derived from an EMBL/GenBank/DDBJ whole genome shotgun (WGS) entry which is preliminary data.</text>
</comment>
<name>A0A9Q3QAD9_9BASI</name>
<dbReference type="InterPro" id="IPR016197">
    <property type="entry name" value="Chromo-like_dom_sf"/>
</dbReference>
<dbReference type="Gene3D" id="2.40.50.40">
    <property type="match status" value="1"/>
</dbReference>
<keyword evidence="3" id="KW-1185">Reference proteome</keyword>
<evidence type="ECO:0000259" key="1">
    <source>
        <dbReference type="PROSITE" id="PS50013"/>
    </source>
</evidence>
<organism evidence="2 3">
    <name type="scientific">Austropuccinia psidii MF-1</name>
    <dbReference type="NCBI Taxonomy" id="1389203"/>
    <lineage>
        <taxon>Eukaryota</taxon>
        <taxon>Fungi</taxon>
        <taxon>Dikarya</taxon>
        <taxon>Basidiomycota</taxon>
        <taxon>Pucciniomycotina</taxon>
        <taxon>Pucciniomycetes</taxon>
        <taxon>Pucciniales</taxon>
        <taxon>Sphaerophragmiaceae</taxon>
        <taxon>Austropuccinia</taxon>
    </lineage>
</organism>
<dbReference type="SUPFAM" id="SSF54160">
    <property type="entry name" value="Chromo domain-like"/>
    <property type="match status" value="1"/>
</dbReference>
<evidence type="ECO:0000313" key="2">
    <source>
        <dbReference type="EMBL" id="MBW0588637.1"/>
    </source>
</evidence>
<accession>A0A9Q3QAD9</accession>